<dbReference type="InterPro" id="IPR025420">
    <property type="entry name" value="DUF4143"/>
</dbReference>
<evidence type="ECO:0000259" key="1">
    <source>
        <dbReference type="Pfam" id="PF13173"/>
    </source>
</evidence>
<dbReference type="STRING" id="649764.HMPREF0762_00720"/>
<organism evidence="3 4">
    <name type="scientific">Slackia exigua (strain ATCC 700122 / DSM 15923 / CIP 105133 / JCM 11022 / KCTC 5966 / S-7)</name>
    <dbReference type="NCBI Taxonomy" id="649764"/>
    <lineage>
        <taxon>Bacteria</taxon>
        <taxon>Bacillati</taxon>
        <taxon>Actinomycetota</taxon>
        <taxon>Coriobacteriia</taxon>
        <taxon>Eggerthellales</taxon>
        <taxon>Eggerthellaceae</taxon>
        <taxon>Slackia</taxon>
    </lineage>
</organism>
<gene>
    <name evidence="3" type="ORF">HMPREF0762_00720</name>
</gene>
<evidence type="ECO:0000313" key="4">
    <source>
        <dbReference type="Proteomes" id="UP000006001"/>
    </source>
</evidence>
<dbReference type="Pfam" id="PF13173">
    <property type="entry name" value="AAA_14"/>
    <property type="match status" value="1"/>
</dbReference>
<dbReference type="Pfam" id="PF13635">
    <property type="entry name" value="DUF4143"/>
    <property type="match status" value="1"/>
</dbReference>
<evidence type="ECO:0000313" key="3">
    <source>
        <dbReference type="EMBL" id="EEZ61383.1"/>
    </source>
</evidence>
<evidence type="ECO:0000259" key="2">
    <source>
        <dbReference type="Pfam" id="PF13635"/>
    </source>
</evidence>
<feature type="domain" description="AAA" evidence="1">
    <location>
        <begin position="32"/>
        <end position="158"/>
    </location>
</feature>
<dbReference type="PANTHER" id="PTHR43566">
    <property type="entry name" value="CONSERVED PROTEIN"/>
    <property type="match status" value="1"/>
</dbReference>
<protein>
    <recommendedName>
        <fullName evidence="5">AAA domain-containing protein</fullName>
    </recommendedName>
</protein>
<dbReference type="Proteomes" id="UP000006001">
    <property type="component" value="Unassembled WGS sequence"/>
</dbReference>
<dbReference type="GeneID" id="85007315"/>
<dbReference type="RefSeq" id="WP_006361965.1">
    <property type="nucleotide sequence ID" value="NZ_GG700630.1"/>
</dbReference>
<dbReference type="AlphaFoldDB" id="D0WFX0"/>
<dbReference type="HOGENOM" id="CLU_057663_0_0_11"/>
<proteinExistence type="predicted"/>
<dbReference type="InterPro" id="IPR041682">
    <property type="entry name" value="AAA_14"/>
</dbReference>
<sequence>MNPEGRGYAMPHYEREIVSTIASRMNEPRRFMQIVMGPRQTGKSTAIWQALAHADIPRIVEEVTFRGESPDWVRAHWQRARNLIQGDQKRAVLVLDEIQYVSNWSAVVKELWDEDARAGIDLRVVLSGSSATLIQNGLSESLAGRFELIHCPHWTYQECREAFGYSLDEFLYFGGYPGTSSFIGDEPRWYSYMNGSIIDPAIANDVIGLADVRNPALMRRLFYLGAPYSAQEVAYRKILGQLDDKGNTSTIAHYLDLLSDAGLLCGLQKYDPKLVRQKASSPRLAVYDTGLMTATYGHKRKTLLTDPSARGHLVESAVGAYLLNRSKSENFDVNWWREGNHEVDFVVSFGGETLAIEVKSGRVKKTGGIVEFMNRFPHARAMVVGSAATNLEDFLSGDVPLF</sequence>
<name>D0WFX0_SLAES</name>
<comment type="caution">
    <text evidence="3">The sequence shown here is derived from an EMBL/GenBank/DDBJ whole genome shotgun (WGS) entry which is preliminary data.</text>
</comment>
<dbReference type="PANTHER" id="PTHR43566:SF1">
    <property type="entry name" value="AAA+ ATPASE DOMAIN-CONTAINING PROTEIN"/>
    <property type="match status" value="1"/>
</dbReference>
<dbReference type="InterPro" id="IPR027417">
    <property type="entry name" value="P-loop_NTPase"/>
</dbReference>
<dbReference type="eggNOG" id="COG1373">
    <property type="taxonomic scope" value="Bacteria"/>
</dbReference>
<dbReference type="SUPFAM" id="SSF52540">
    <property type="entry name" value="P-loop containing nucleoside triphosphate hydrolases"/>
    <property type="match status" value="1"/>
</dbReference>
<feature type="domain" description="DUF4143" evidence="2">
    <location>
        <begin position="204"/>
        <end position="361"/>
    </location>
</feature>
<reference evidence="3" key="1">
    <citation type="submission" date="2009-10" db="EMBL/GenBank/DDBJ databases">
        <authorList>
            <person name="Weinstock G."/>
            <person name="Sodergren E."/>
            <person name="Clifton S."/>
            <person name="Fulton L."/>
            <person name="Fulton B."/>
            <person name="Courtney L."/>
            <person name="Fronick C."/>
            <person name="Harrison M."/>
            <person name="Strong C."/>
            <person name="Farmer C."/>
            <person name="Delahaunty K."/>
            <person name="Markovic C."/>
            <person name="Hall O."/>
            <person name="Minx P."/>
            <person name="Tomlinson C."/>
            <person name="Mitreva M."/>
            <person name="Nelson J."/>
            <person name="Hou S."/>
            <person name="Wollam A."/>
            <person name="Pepin K.H."/>
            <person name="Johnson M."/>
            <person name="Bhonagiri V."/>
            <person name="Nash W.E."/>
            <person name="Warren W."/>
            <person name="Chinwalla A."/>
            <person name="Mardis E.R."/>
            <person name="Wilson R.K."/>
        </authorList>
    </citation>
    <scope>NUCLEOTIDE SEQUENCE [LARGE SCALE GENOMIC DNA]</scope>
    <source>
        <strain evidence="3">ATCC 700122</strain>
    </source>
</reference>
<accession>D0WFX0</accession>
<dbReference type="EMBL" id="ACUX02000006">
    <property type="protein sequence ID" value="EEZ61383.1"/>
    <property type="molecule type" value="Genomic_DNA"/>
</dbReference>
<keyword evidence="4" id="KW-1185">Reference proteome</keyword>
<evidence type="ECO:0008006" key="5">
    <source>
        <dbReference type="Google" id="ProtNLM"/>
    </source>
</evidence>